<dbReference type="PROSITE" id="PS51186">
    <property type="entry name" value="GNAT"/>
    <property type="match status" value="1"/>
</dbReference>
<dbReference type="GO" id="GO:0016747">
    <property type="term" value="F:acyltransferase activity, transferring groups other than amino-acyl groups"/>
    <property type="evidence" value="ECO:0007669"/>
    <property type="project" value="InterPro"/>
</dbReference>
<protein>
    <submittedName>
        <fullName evidence="2">Protein N-acetyltransferase, RimJ/RimL family</fullName>
    </submittedName>
</protein>
<dbReference type="Gene3D" id="3.40.630.30">
    <property type="match status" value="1"/>
</dbReference>
<sequence>MNTPIPSVNTERLILRELTPDDTPALAQILGDAQVMRHSVRGVLSEQATREFIDWCRLSYRQHGFGPWAVVDTSTSTLAGFCGLNAERVDDADEIEIGYRLASGFWGKGLGTEAARGALAHGFDTVGIDSLIAIVQPANVASVNVIQKLGFSGYIHSQYHRQGVRIYRMNAQQWSARPSVRG</sequence>
<keyword evidence="3" id="KW-1185">Reference proteome</keyword>
<dbReference type="PANTHER" id="PTHR43792">
    <property type="entry name" value="GNAT FAMILY, PUTATIVE (AFU_ORTHOLOGUE AFUA_3G00765)-RELATED-RELATED"/>
    <property type="match status" value="1"/>
</dbReference>
<evidence type="ECO:0000313" key="3">
    <source>
        <dbReference type="Proteomes" id="UP000182894"/>
    </source>
</evidence>
<dbReference type="STRING" id="89065.SAMN05216605_106216"/>
<dbReference type="EMBL" id="FNCO01000006">
    <property type="protein sequence ID" value="SDH43474.1"/>
    <property type="molecule type" value="Genomic_DNA"/>
</dbReference>
<dbReference type="Pfam" id="PF13302">
    <property type="entry name" value="Acetyltransf_3"/>
    <property type="match status" value="1"/>
</dbReference>
<organism evidence="2 3">
    <name type="scientific">Pseudomonas abietaniphila</name>
    <dbReference type="NCBI Taxonomy" id="89065"/>
    <lineage>
        <taxon>Bacteria</taxon>
        <taxon>Pseudomonadati</taxon>
        <taxon>Pseudomonadota</taxon>
        <taxon>Gammaproteobacteria</taxon>
        <taxon>Pseudomonadales</taxon>
        <taxon>Pseudomonadaceae</taxon>
        <taxon>Pseudomonas</taxon>
    </lineage>
</organism>
<dbReference type="InterPro" id="IPR016181">
    <property type="entry name" value="Acyl_CoA_acyltransferase"/>
</dbReference>
<dbReference type="AlphaFoldDB" id="A0A1G8CDF2"/>
<name>A0A1G8CDF2_9PSED</name>
<dbReference type="OrthoDB" id="9801656at2"/>
<dbReference type="PANTHER" id="PTHR43792:SF1">
    <property type="entry name" value="N-ACETYLTRANSFERASE DOMAIN-CONTAINING PROTEIN"/>
    <property type="match status" value="1"/>
</dbReference>
<dbReference type="RefSeq" id="WP_074753062.1">
    <property type="nucleotide sequence ID" value="NZ_FNCO01000006.1"/>
</dbReference>
<accession>A0A1G8CDF2</accession>
<gene>
    <name evidence="2" type="ORF">SAMN05216605_106216</name>
</gene>
<keyword evidence="2" id="KW-0808">Transferase</keyword>
<dbReference type="InterPro" id="IPR051531">
    <property type="entry name" value="N-acetyltransferase"/>
</dbReference>
<evidence type="ECO:0000313" key="2">
    <source>
        <dbReference type="EMBL" id="SDH43474.1"/>
    </source>
</evidence>
<dbReference type="SUPFAM" id="SSF55729">
    <property type="entry name" value="Acyl-CoA N-acyltransferases (Nat)"/>
    <property type="match status" value="1"/>
</dbReference>
<reference evidence="3" key="1">
    <citation type="submission" date="2016-10" db="EMBL/GenBank/DDBJ databases">
        <authorList>
            <person name="Varghese N."/>
            <person name="Submissions S."/>
        </authorList>
    </citation>
    <scope>NUCLEOTIDE SEQUENCE [LARGE SCALE GENOMIC DNA]</scope>
    <source>
        <strain evidence="3">ATCC 700689</strain>
    </source>
</reference>
<dbReference type="Proteomes" id="UP000182894">
    <property type="component" value="Unassembled WGS sequence"/>
</dbReference>
<proteinExistence type="predicted"/>
<evidence type="ECO:0000259" key="1">
    <source>
        <dbReference type="PROSITE" id="PS51186"/>
    </source>
</evidence>
<dbReference type="InterPro" id="IPR000182">
    <property type="entry name" value="GNAT_dom"/>
</dbReference>
<feature type="domain" description="N-acetyltransferase" evidence="1">
    <location>
        <begin position="13"/>
        <end position="172"/>
    </location>
</feature>